<dbReference type="PANTHER" id="PTHR32097:SF4">
    <property type="entry name" value="GENERAL STRESS PROTEIN 16U"/>
    <property type="match status" value="1"/>
</dbReference>
<keyword evidence="5" id="KW-1185">Reference proteome</keyword>
<organism evidence="4 5">
    <name type="scientific">Paenibacillus phytohabitans</name>
    <dbReference type="NCBI Taxonomy" id="2654978"/>
    <lineage>
        <taxon>Bacteria</taxon>
        <taxon>Bacillati</taxon>
        <taxon>Bacillota</taxon>
        <taxon>Bacilli</taxon>
        <taxon>Bacillales</taxon>
        <taxon>Paenibacillaceae</taxon>
        <taxon>Paenibacillus</taxon>
    </lineage>
</organism>
<dbReference type="Pfam" id="PF02342">
    <property type="entry name" value="TerD"/>
    <property type="match status" value="1"/>
</dbReference>
<dbReference type="Pfam" id="PF10138">
    <property type="entry name" value="vWA-TerF-like"/>
    <property type="match status" value="1"/>
</dbReference>
<evidence type="ECO:0000313" key="4">
    <source>
        <dbReference type="EMBL" id="NOU82638.1"/>
    </source>
</evidence>
<dbReference type="InterPro" id="IPR003325">
    <property type="entry name" value="TerD"/>
</dbReference>
<evidence type="ECO:0000259" key="3">
    <source>
        <dbReference type="SMART" id="SM00327"/>
    </source>
</evidence>
<dbReference type="InterPro" id="IPR036465">
    <property type="entry name" value="vWFA_dom_sf"/>
</dbReference>
<dbReference type="SMART" id="SM00327">
    <property type="entry name" value="VWA"/>
    <property type="match status" value="1"/>
</dbReference>
<gene>
    <name evidence="4" type="ORF">GC101_27625</name>
</gene>
<dbReference type="SUPFAM" id="SSF53300">
    <property type="entry name" value="vWA-like"/>
    <property type="match status" value="1"/>
</dbReference>
<proteinExistence type="inferred from homology"/>
<dbReference type="InterPro" id="IPR051324">
    <property type="entry name" value="Stress/Tellurium_Resist"/>
</dbReference>
<dbReference type="InterPro" id="IPR002035">
    <property type="entry name" value="VWF_A"/>
</dbReference>
<dbReference type="InterPro" id="IPR019303">
    <property type="entry name" value="vWA_TerF_C"/>
</dbReference>
<sequence>MRDLQLLKGQKVDITKGKGVRDLTIRLRWNTEHAGISVDAAVFLLSGQNRCERDEDFIFYGNPVSRDGTVSHTTEGENEERLLISLSGIPEHYARIAVTLTIYEGEQQNLRMKELSGLQLSLMDRKNGEELYRFDYGTDLSDETAVVAGELYRHQGEWKFSAVGSGFNGGLAALCKSYGLEVEPEAGNEAAATAELVEKTEKIEKVLEAAEGEVDKVEKAEKVEEVEKVGNVENVEKSETILPQTAPAAVVNVLSSIDLRKKIVGFTLVKKQLTDVKARVGIVLDITGSMRNLYSSGVVQEVVERILAVACQLDDNGSLDVWVYDTEFSRLPPVTERDLGSYVFNHIMNNDSIHKFGRNNEPPVMEDVIQKYTREEKDTTPVFIIFINDGGVVKPTKKVIMAASALPIFWQFVGIGDSDFEVLKQLDTMGGRLVDNANFIHLDRIEEVNDEQLYDQLLNEFPQWLKAAKENRIL</sequence>
<dbReference type="Gene3D" id="2.60.60.30">
    <property type="entry name" value="sav2460 like domains"/>
    <property type="match status" value="1"/>
</dbReference>
<protein>
    <submittedName>
        <fullName evidence="4">Stress protein</fullName>
    </submittedName>
</protein>
<dbReference type="PANTHER" id="PTHR32097">
    <property type="entry name" value="CAMP-BINDING PROTEIN 1-RELATED"/>
    <property type="match status" value="1"/>
</dbReference>
<evidence type="ECO:0000256" key="1">
    <source>
        <dbReference type="ARBA" id="ARBA00008775"/>
    </source>
</evidence>
<accession>A0ABX1YP27</accession>
<feature type="domain" description="VWFA" evidence="3">
    <location>
        <begin position="277"/>
        <end position="449"/>
    </location>
</feature>
<feature type="coiled-coil region" evidence="2">
    <location>
        <begin position="200"/>
        <end position="227"/>
    </location>
</feature>
<comment type="similarity">
    <text evidence="1">Belongs to the CAPAB/TerDEXZ family.</text>
</comment>
<keyword evidence="2" id="KW-0175">Coiled coil</keyword>
<dbReference type="Proteomes" id="UP000596857">
    <property type="component" value="Unassembled WGS sequence"/>
</dbReference>
<dbReference type="CDD" id="cd06974">
    <property type="entry name" value="TerD_like"/>
    <property type="match status" value="1"/>
</dbReference>
<name>A0ABX1YP27_9BACL</name>
<reference evidence="4 5" key="1">
    <citation type="submission" date="2019-10" db="EMBL/GenBank/DDBJ databases">
        <title>Description of Paenibacillus terricola sp. nov.</title>
        <authorList>
            <person name="Carlier A."/>
            <person name="Qi S."/>
        </authorList>
    </citation>
    <scope>NUCLEOTIDE SEQUENCE [LARGE SCALE GENOMIC DNA]</scope>
    <source>
        <strain evidence="4 5">LMG 31459</strain>
    </source>
</reference>
<evidence type="ECO:0000256" key="2">
    <source>
        <dbReference type="SAM" id="Coils"/>
    </source>
</evidence>
<dbReference type="EMBL" id="WHOB01000085">
    <property type="protein sequence ID" value="NOU82638.1"/>
    <property type="molecule type" value="Genomic_DNA"/>
</dbReference>
<comment type="caution">
    <text evidence="4">The sequence shown here is derived from an EMBL/GenBank/DDBJ whole genome shotgun (WGS) entry which is preliminary data.</text>
</comment>
<evidence type="ECO:0000313" key="5">
    <source>
        <dbReference type="Proteomes" id="UP000596857"/>
    </source>
</evidence>